<dbReference type="Gene3D" id="3.40.50.1000">
    <property type="entry name" value="HAD superfamily/HAD-like"/>
    <property type="match status" value="2"/>
</dbReference>
<proteinExistence type="inferred from homology"/>
<feature type="transmembrane region" description="Helical" evidence="15">
    <location>
        <begin position="508"/>
        <end position="531"/>
    </location>
</feature>
<keyword evidence="19" id="KW-1185">Reference proteome</keyword>
<dbReference type="InterPro" id="IPR023298">
    <property type="entry name" value="ATPase_P-typ_TM_dom_sf"/>
</dbReference>
<dbReference type="PRINTS" id="PR00119">
    <property type="entry name" value="CATATPASE"/>
</dbReference>
<gene>
    <name evidence="18" type="ORF">BZA70DRAFT_294045</name>
</gene>
<dbReference type="SFLD" id="SFLDS00003">
    <property type="entry name" value="Haloacid_Dehalogenase"/>
    <property type="match status" value="1"/>
</dbReference>
<dbReference type="InterPro" id="IPR059000">
    <property type="entry name" value="ATPase_P-type_domA"/>
</dbReference>
<dbReference type="InterPro" id="IPR036163">
    <property type="entry name" value="HMA_dom_sf"/>
</dbReference>
<keyword evidence="5 15" id="KW-0479">Metal-binding</keyword>
<dbReference type="SUPFAM" id="SSF56784">
    <property type="entry name" value="HAD-like"/>
    <property type="match status" value="1"/>
</dbReference>
<dbReference type="InterPro" id="IPR017969">
    <property type="entry name" value="Heavy-metal-associated_CS"/>
</dbReference>
<evidence type="ECO:0000256" key="6">
    <source>
        <dbReference type="ARBA" id="ARBA00022737"/>
    </source>
</evidence>
<dbReference type="Proteomes" id="UP001498771">
    <property type="component" value="Unassembled WGS sequence"/>
</dbReference>
<dbReference type="SUPFAM" id="SSF55008">
    <property type="entry name" value="HMA, heavy metal-associated domain"/>
    <property type="match status" value="3"/>
</dbReference>
<keyword evidence="6" id="KW-0677">Repeat</keyword>
<comment type="similarity">
    <text evidence="2 15">Belongs to the cation transport ATPase (P-type) (TC 3.A.3) family. Type IB subfamily.</text>
</comment>
<feature type="region of interest" description="Disordered" evidence="16">
    <location>
        <begin position="872"/>
        <end position="895"/>
    </location>
</feature>
<evidence type="ECO:0000256" key="13">
    <source>
        <dbReference type="ARBA" id="ARBA00023065"/>
    </source>
</evidence>
<dbReference type="InterPro" id="IPR006122">
    <property type="entry name" value="HMA_Cu_ion-bd"/>
</dbReference>
<dbReference type="RefSeq" id="XP_064769671.1">
    <property type="nucleotide sequence ID" value="XM_064914426.1"/>
</dbReference>
<dbReference type="SFLD" id="SFLDF00027">
    <property type="entry name" value="p-type_atpase"/>
    <property type="match status" value="1"/>
</dbReference>
<dbReference type="Pfam" id="PF00702">
    <property type="entry name" value="Hydrolase"/>
    <property type="match status" value="1"/>
</dbReference>
<keyword evidence="13" id="KW-0406">Ion transport</keyword>
<dbReference type="NCBIfam" id="TIGR01494">
    <property type="entry name" value="ATPase_P-type"/>
    <property type="match status" value="1"/>
</dbReference>
<dbReference type="SUPFAM" id="SSF81665">
    <property type="entry name" value="Calcium ATPase, transmembrane domain M"/>
    <property type="match status" value="1"/>
</dbReference>
<dbReference type="Gene3D" id="3.30.70.100">
    <property type="match status" value="3"/>
</dbReference>
<dbReference type="InterPro" id="IPR001757">
    <property type="entry name" value="P_typ_ATPase"/>
</dbReference>
<evidence type="ECO:0000256" key="5">
    <source>
        <dbReference type="ARBA" id="ARBA00022723"/>
    </source>
</evidence>
<keyword evidence="4 15" id="KW-0812">Transmembrane</keyword>
<dbReference type="InterPro" id="IPR027256">
    <property type="entry name" value="P-typ_ATPase_IB"/>
</dbReference>
<dbReference type="Pfam" id="PF00122">
    <property type="entry name" value="E1-E2_ATPase"/>
    <property type="match status" value="1"/>
</dbReference>
<dbReference type="InterPro" id="IPR018303">
    <property type="entry name" value="ATPase_P-typ_P_site"/>
</dbReference>
<dbReference type="PANTHER" id="PTHR43520">
    <property type="entry name" value="ATP7, ISOFORM B"/>
    <property type="match status" value="1"/>
</dbReference>
<keyword evidence="11 15" id="KW-1133">Transmembrane helix</keyword>
<evidence type="ECO:0000256" key="14">
    <source>
        <dbReference type="ARBA" id="ARBA00023136"/>
    </source>
</evidence>
<dbReference type="SUPFAM" id="SSF81653">
    <property type="entry name" value="Calcium ATPase, transduction domain A"/>
    <property type="match status" value="1"/>
</dbReference>
<comment type="subcellular location">
    <subcellularLocation>
        <location evidence="1">Endomembrane system</location>
        <topology evidence="1">Multi-pass membrane protein</topology>
    </subcellularLocation>
    <subcellularLocation>
        <location evidence="15">Membrane</location>
    </subcellularLocation>
</comment>
<sequence>MEDQLIVSDLIHIRNIHCGSCVKAISAILNSLQPSPIKIETSVADKTVRVDHSDELSSQAIRSALKHGGFEPVISADEAAKPHTTLADAAFSSKPFPFNIAANWYRRRNHRQFCDSCHSDHAPLFQRKKQSAGDSVTMTSVTEESEEDEKTEYRAIFSIGGMSCASCTNAITATVKEIPGVLEIGVDLLGNSATAVLATKSLADTIKESIEDMGYECDIVEVLPVSQSGEQKKTWKVTASIGGMTCASCVNALTESFKPLDFVLETNITLLTNSGTFIVNTPKKVDVIRDTIEDIGYECGEITVTEDRTSVLKAQSRTVMIRVDGMFCDQCPKRINEVLEGFGKALELHSGPVTLDNNVIRLSYVPSVPTVTLRAIIKDLSALSHQFTFTIIHPPTLEERAQQIAIAERRRLLLRLILSVAVAIPTLIIGVIMMMVLPKTNKYRVWAMEPIWAGQVARGVWAMFIMSTFIYFFAADIFHRKAYKELRSLYRPGVPFTRRLFRFGSMNLLMSLGTSVAYFASIALLALEATMDPTTGQMTMKRSETDKTKSSYSTTYFDSVVFLTMFLLVGRLLEAYSKSKTASAISLLTSLRPRTALLVDPETDKTEEIDIDFLEISDTARILSGMSPPADGVIISGTADFNESALTGEALPVSKGPGDQVFAGTSHAGGGTVTMRVESPEGGTMLDQITNVVRQGQMKRAPIERVADVLTGYFVPCVTLIAVIVFVVWLALGLSGSLPDSYLDIDVGGWPVWALEFAISVFVVACPCGIGLAAPTALFVGTGIAAKNGILPRGGGEAFQEGSQIDVVVFDKTGTLTEGGAPKITDTLFLSEDCKPLAIQIARDLELNSTHLLARALVDYAEQENALGEVEFELSSEEEKDQQSASSDSDDLDEKLARSVTLDDSGRSKYRVHLGPVKVDDISEKAGRGLRGRVIGLQPGVADEERIVEAIIGNEKYMIENGAELTKEEDAAMLEWKKEGKSVMLLAVRKKTQKEFKVLALFAAADALRPEAKYVVEQLQKRGIQTWMISGDNEITAKAVASQVGIPEANVIGGVLPQEKAEKITWLQKTASVENGKKGSIFLGRNRKERSVVAMVGDGINDAPPLTAADVGIAIGSGSEIALSSAKFVLMSSDLRQILTLFDISKAVFRRVMFNFMWAGIYNLIGIPIAAGVIYPANHARLAPAWASLAMALSSVSVVCSSLALKLYRPKKYVY</sequence>
<evidence type="ECO:0000256" key="7">
    <source>
        <dbReference type="ARBA" id="ARBA00022741"/>
    </source>
</evidence>
<dbReference type="Gene3D" id="2.70.150.10">
    <property type="entry name" value="Calcium-transporting ATPase, cytoplasmic transduction domain A"/>
    <property type="match status" value="1"/>
</dbReference>
<dbReference type="CDD" id="cd00371">
    <property type="entry name" value="HMA"/>
    <property type="match status" value="4"/>
</dbReference>
<dbReference type="InterPro" id="IPR006121">
    <property type="entry name" value="HMA_dom"/>
</dbReference>
<evidence type="ECO:0000256" key="9">
    <source>
        <dbReference type="ARBA" id="ARBA00022842"/>
    </source>
</evidence>
<dbReference type="PROSITE" id="PS00154">
    <property type="entry name" value="ATPASE_E1_E2"/>
    <property type="match status" value="1"/>
</dbReference>
<evidence type="ECO:0000256" key="8">
    <source>
        <dbReference type="ARBA" id="ARBA00022840"/>
    </source>
</evidence>
<dbReference type="InterPro" id="IPR036412">
    <property type="entry name" value="HAD-like_sf"/>
</dbReference>
<evidence type="ECO:0000256" key="10">
    <source>
        <dbReference type="ARBA" id="ARBA00022967"/>
    </source>
</evidence>
<accession>A0ABR1FBX2</accession>
<name>A0ABR1FBX2_9ASCO</name>
<evidence type="ECO:0000256" key="3">
    <source>
        <dbReference type="ARBA" id="ARBA00022448"/>
    </source>
</evidence>
<evidence type="ECO:0000256" key="11">
    <source>
        <dbReference type="ARBA" id="ARBA00022989"/>
    </source>
</evidence>
<dbReference type="GeneID" id="90039938"/>
<evidence type="ECO:0000256" key="1">
    <source>
        <dbReference type="ARBA" id="ARBA00004127"/>
    </source>
</evidence>
<dbReference type="InterPro" id="IPR044492">
    <property type="entry name" value="P_typ_ATPase_HD_dom"/>
</dbReference>
<reference evidence="18 19" key="1">
    <citation type="submission" date="2024-03" db="EMBL/GenBank/DDBJ databases">
        <title>Genome-scale model development and genomic sequencing of the oleaginous clade Lipomyces.</title>
        <authorList>
            <consortium name="Lawrence Berkeley National Laboratory"/>
            <person name="Czajka J.J."/>
            <person name="Han Y."/>
            <person name="Kim J."/>
            <person name="Mondo S.J."/>
            <person name="Hofstad B.A."/>
            <person name="Robles A."/>
            <person name="Haridas S."/>
            <person name="Riley R."/>
            <person name="LaButti K."/>
            <person name="Pangilinan J."/>
            <person name="Andreopoulos W."/>
            <person name="Lipzen A."/>
            <person name="Yan J."/>
            <person name="Wang M."/>
            <person name="Ng V."/>
            <person name="Grigoriev I.V."/>
            <person name="Spatafora J.W."/>
            <person name="Magnuson J.K."/>
            <person name="Baker S.E."/>
            <person name="Pomraning K.R."/>
        </authorList>
    </citation>
    <scope>NUCLEOTIDE SEQUENCE [LARGE SCALE GENOMIC DNA]</scope>
    <source>
        <strain evidence="18 19">Phaff 52-87</strain>
    </source>
</reference>
<dbReference type="EMBL" id="JBBJBU010000002">
    <property type="protein sequence ID" value="KAK7206638.1"/>
    <property type="molecule type" value="Genomic_DNA"/>
</dbReference>
<dbReference type="PROSITE" id="PS50846">
    <property type="entry name" value="HMA_2"/>
    <property type="match status" value="2"/>
</dbReference>
<evidence type="ECO:0000256" key="4">
    <source>
        <dbReference type="ARBA" id="ARBA00022692"/>
    </source>
</evidence>
<keyword evidence="9" id="KW-0460">Magnesium</keyword>
<keyword evidence="12" id="KW-0186">Copper</keyword>
<keyword evidence="14 15" id="KW-0472">Membrane</keyword>
<feature type="transmembrane region" description="Helical" evidence="15">
    <location>
        <begin position="412"/>
        <end position="436"/>
    </location>
</feature>
<evidence type="ECO:0000256" key="15">
    <source>
        <dbReference type="RuleBase" id="RU362081"/>
    </source>
</evidence>
<keyword evidence="7 15" id="KW-0547">Nucleotide-binding</keyword>
<dbReference type="PROSITE" id="PS01047">
    <property type="entry name" value="HMA_1"/>
    <property type="match status" value="1"/>
</dbReference>
<dbReference type="NCBIfam" id="TIGR01525">
    <property type="entry name" value="ATPase-IB_hvy"/>
    <property type="match status" value="1"/>
</dbReference>
<feature type="transmembrane region" description="Helical" evidence="15">
    <location>
        <begin position="1183"/>
        <end position="1205"/>
    </location>
</feature>
<dbReference type="InterPro" id="IPR023214">
    <property type="entry name" value="HAD_sf"/>
</dbReference>
<evidence type="ECO:0000256" key="12">
    <source>
        <dbReference type="ARBA" id="ARBA00023008"/>
    </source>
</evidence>
<protein>
    <recommendedName>
        <fullName evidence="17">HMA domain-containing protein</fullName>
    </recommendedName>
</protein>
<dbReference type="SUPFAM" id="SSF81660">
    <property type="entry name" value="Metal cation-transporting ATPase, ATP-binding domain N"/>
    <property type="match status" value="1"/>
</dbReference>
<feature type="transmembrane region" description="Helical" evidence="15">
    <location>
        <begin position="456"/>
        <end position="478"/>
    </location>
</feature>
<keyword evidence="10" id="KW-1278">Translocase</keyword>
<feature type="transmembrane region" description="Helical" evidence="15">
    <location>
        <begin position="709"/>
        <end position="732"/>
    </location>
</feature>
<dbReference type="InterPro" id="IPR023299">
    <property type="entry name" value="ATPase_P-typ_cyto_dom_N"/>
</dbReference>
<feature type="transmembrane region" description="Helical" evidence="15">
    <location>
        <begin position="551"/>
        <end position="573"/>
    </location>
</feature>
<feature type="transmembrane region" description="Helical" evidence="15">
    <location>
        <begin position="752"/>
        <end position="780"/>
    </location>
</feature>
<comment type="caution">
    <text evidence="18">The sequence shown here is derived from an EMBL/GenBank/DDBJ whole genome shotgun (WGS) entry which is preliminary data.</text>
</comment>
<feature type="domain" description="HMA" evidence="17">
    <location>
        <begin position="153"/>
        <end position="218"/>
    </location>
</feature>
<organism evidence="18 19">
    <name type="scientific">Myxozyma melibiosi</name>
    <dbReference type="NCBI Taxonomy" id="54550"/>
    <lineage>
        <taxon>Eukaryota</taxon>
        <taxon>Fungi</taxon>
        <taxon>Dikarya</taxon>
        <taxon>Ascomycota</taxon>
        <taxon>Saccharomycotina</taxon>
        <taxon>Lipomycetes</taxon>
        <taxon>Lipomycetales</taxon>
        <taxon>Lipomycetaceae</taxon>
        <taxon>Myxozyma</taxon>
    </lineage>
</organism>
<dbReference type="PANTHER" id="PTHR43520:SF32">
    <property type="entry name" value="COPPER RESISTANCE P-TYPE ATPASE (EUROFUNG)"/>
    <property type="match status" value="1"/>
</dbReference>
<dbReference type="InterPro" id="IPR008250">
    <property type="entry name" value="ATPase_P-typ_transduc_dom_A_sf"/>
</dbReference>
<evidence type="ECO:0000313" key="19">
    <source>
        <dbReference type="Proteomes" id="UP001498771"/>
    </source>
</evidence>
<feature type="transmembrane region" description="Helical" evidence="15">
    <location>
        <begin position="1156"/>
        <end position="1177"/>
    </location>
</feature>
<evidence type="ECO:0000256" key="2">
    <source>
        <dbReference type="ARBA" id="ARBA00006024"/>
    </source>
</evidence>
<dbReference type="Gene3D" id="3.40.1110.10">
    <property type="entry name" value="Calcium-transporting ATPase, cytoplasmic domain N"/>
    <property type="match status" value="1"/>
</dbReference>
<feature type="domain" description="HMA" evidence="17">
    <location>
        <begin position="7"/>
        <end position="73"/>
    </location>
</feature>
<dbReference type="SFLD" id="SFLDG00002">
    <property type="entry name" value="C1.7:_P-type_atpase_like"/>
    <property type="match status" value="1"/>
</dbReference>
<feature type="region of interest" description="Disordered" evidence="16">
    <location>
        <begin position="128"/>
        <end position="147"/>
    </location>
</feature>
<evidence type="ECO:0000313" key="18">
    <source>
        <dbReference type="EMBL" id="KAK7206638.1"/>
    </source>
</evidence>
<dbReference type="Pfam" id="PF00403">
    <property type="entry name" value="HMA"/>
    <property type="match status" value="2"/>
</dbReference>
<evidence type="ECO:0000256" key="16">
    <source>
        <dbReference type="SAM" id="MobiDB-lite"/>
    </source>
</evidence>
<dbReference type="NCBIfam" id="TIGR00003">
    <property type="entry name" value="copper ion binding protein"/>
    <property type="match status" value="1"/>
</dbReference>
<evidence type="ECO:0000259" key="17">
    <source>
        <dbReference type="PROSITE" id="PS50846"/>
    </source>
</evidence>
<keyword evidence="3" id="KW-0813">Transport</keyword>
<keyword evidence="8 15" id="KW-0067">ATP-binding</keyword>